<evidence type="ECO:0000313" key="2">
    <source>
        <dbReference type="EMBL" id="GAA4536822.1"/>
    </source>
</evidence>
<name>A0ABP8REY9_9PSEU</name>
<proteinExistence type="predicted"/>
<accession>A0ABP8REY9</accession>
<protein>
    <submittedName>
        <fullName evidence="2">Uncharacterized protein</fullName>
    </submittedName>
</protein>
<gene>
    <name evidence="2" type="ORF">GCM10023175_04170</name>
</gene>
<dbReference type="Proteomes" id="UP001501598">
    <property type="component" value="Unassembled WGS sequence"/>
</dbReference>
<comment type="caution">
    <text evidence="2">The sequence shown here is derived from an EMBL/GenBank/DDBJ whole genome shotgun (WGS) entry which is preliminary data.</text>
</comment>
<dbReference type="EMBL" id="BAABGT010000007">
    <property type="protein sequence ID" value="GAA4536822.1"/>
    <property type="molecule type" value="Genomic_DNA"/>
</dbReference>
<keyword evidence="3" id="KW-1185">Reference proteome</keyword>
<feature type="compositionally biased region" description="Gly residues" evidence="1">
    <location>
        <begin position="36"/>
        <end position="51"/>
    </location>
</feature>
<organism evidence="2 3">
    <name type="scientific">Pseudonocardia xishanensis</name>
    <dbReference type="NCBI Taxonomy" id="630995"/>
    <lineage>
        <taxon>Bacteria</taxon>
        <taxon>Bacillati</taxon>
        <taxon>Actinomycetota</taxon>
        <taxon>Actinomycetes</taxon>
        <taxon>Pseudonocardiales</taxon>
        <taxon>Pseudonocardiaceae</taxon>
        <taxon>Pseudonocardia</taxon>
    </lineage>
</organism>
<evidence type="ECO:0000256" key="1">
    <source>
        <dbReference type="SAM" id="MobiDB-lite"/>
    </source>
</evidence>
<reference evidence="3" key="1">
    <citation type="journal article" date="2019" name="Int. J. Syst. Evol. Microbiol.">
        <title>The Global Catalogue of Microorganisms (GCM) 10K type strain sequencing project: providing services to taxonomists for standard genome sequencing and annotation.</title>
        <authorList>
            <consortium name="The Broad Institute Genomics Platform"/>
            <consortium name="The Broad Institute Genome Sequencing Center for Infectious Disease"/>
            <person name="Wu L."/>
            <person name="Ma J."/>
        </authorList>
    </citation>
    <scope>NUCLEOTIDE SEQUENCE [LARGE SCALE GENOMIC DNA]</scope>
    <source>
        <strain evidence="3">JCM 17906</strain>
    </source>
</reference>
<sequence length="65" mass="6783">MHQRGENETGEESADLVAENGITPQDRFEIPLIPGVLGGAGGSEVGSGEPGQGDEPSWPVERLLI</sequence>
<feature type="region of interest" description="Disordered" evidence="1">
    <location>
        <begin position="32"/>
        <end position="65"/>
    </location>
</feature>
<evidence type="ECO:0000313" key="3">
    <source>
        <dbReference type="Proteomes" id="UP001501598"/>
    </source>
</evidence>